<dbReference type="InterPro" id="IPR050180">
    <property type="entry name" value="RNR_Ribonuclease"/>
</dbReference>
<dbReference type="PROSITE" id="PS01175">
    <property type="entry name" value="RIBONUCLEASE_II"/>
    <property type="match status" value="1"/>
</dbReference>
<keyword evidence="5 8" id="KW-0378">Hydrolase</keyword>
<comment type="function">
    <text evidence="8">3'-5' exoribonuclease that releases 5'-nucleoside monophosphates and is involved in maturation of structured RNAs.</text>
</comment>
<dbReference type="InterPro" id="IPR001900">
    <property type="entry name" value="RNase_II/R"/>
</dbReference>
<keyword evidence="3 8" id="KW-0963">Cytoplasm</keyword>
<dbReference type="RefSeq" id="WP_271147677.1">
    <property type="nucleotide sequence ID" value="NZ_CP115859.1"/>
</dbReference>
<dbReference type="PANTHER" id="PTHR23355">
    <property type="entry name" value="RIBONUCLEASE"/>
    <property type="match status" value="1"/>
</dbReference>
<dbReference type="SMART" id="SM00955">
    <property type="entry name" value="RNB"/>
    <property type="match status" value="1"/>
</dbReference>
<accession>A0ABY7QJ20</accession>
<evidence type="ECO:0000256" key="5">
    <source>
        <dbReference type="ARBA" id="ARBA00022801"/>
    </source>
</evidence>
<dbReference type="Gene3D" id="2.40.50.140">
    <property type="entry name" value="Nucleic acid-binding proteins"/>
    <property type="match status" value="3"/>
</dbReference>
<dbReference type="InterPro" id="IPR011805">
    <property type="entry name" value="RNase_R"/>
</dbReference>
<dbReference type="InterPro" id="IPR013223">
    <property type="entry name" value="RNase_B_OB_dom"/>
</dbReference>
<organism evidence="10 11">
    <name type="scientific">Chryseobacterium camelliae</name>
    <dbReference type="NCBI Taxonomy" id="1265445"/>
    <lineage>
        <taxon>Bacteria</taxon>
        <taxon>Pseudomonadati</taxon>
        <taxon>Bacteroidota</taxon>
        <taxon>Flavobacteriia</taxon>
        <taxon>Flavobacteriales</taxon>
        <taxon>Weeksellaceae</taxon>
        <taxon>Chryseobacterium group</taxon>
        <taxon>Chryseobacterium</taxon>
    </lineage>
</organism>
<proteinExistence type="inferred from homology"/>
<dbReference type="CDD" id="cd04471">
    <property type="entry name" value="S1_RNase_R"/>
    <property type="match status" value="1"/>
</dbReference>
<evidence type="ECO:0000256" key="7">
    <source>
        <dbReference type="ARBA" id="ARBA00022884"/>
    </source>
</evidence>
<dbReference type="PANTHER" id="PTHR23355:SF9">
    <property type="entry name" value="DIS3-LIKE EXONUCLEASE 2"/>
    <property type="match status" value="1"/>
</dbReference>
<dbReference type="Pfam" id="PF00773">
    <property type="entry name" value="RNB"/>
    <property type="match status" value="1"/>
</dbReference>
<comment type="catalytic activity">
    <reaction evidence="1 8">
        <text>Exonucleolytic cleavage in the 3'- to 5'-direction to yield nucleoside 5'-phosphates.</text>
        <dbReference type="EC" id="3.1.13.1"/>
    </reaction>
</comment>
<dbReference type="Pfam" id="PF00575">
    <property type="entry name" value="S1"/>
    <property type="match status" value="1"/>
</dbReference>
<keyword evidence="11" id="KW-1185">Reference proteome</keyword>
<dbReference type="NCBIfam" id="TIGR00358">
    <property type="entry name" value="3_prime_RNase"/>
    <property type="match status" value="1"/>
</dbReference>
<dbReference type="SUPFAM" id="SSF50249">
    <property type="entry name" value="Nucleic acid-binding proteins"/>
    <property type="match status" value="4"/>
</dbReference>
<dbReference type="EMBL" id="CP115859">
    <property type="protein sequence ID" value="WBV59278.1"/>
    <property type="molecule type" value="Genomic_DNA"/>
</dbReference>
<evidence type="ECO:0000313" key="11">
    <source>
        <dbReference type="Proteomes" id="UP001210978"/>
    </source>
</evidence>
<dbReference type="SMART" id="SM00357">
    <property type="entry name" value="CSP"/>
    <property type="match status" value="2"/>
</dbReference>
<evidence type="ECO:0000256" key="3">
    <source>
        <dbReference type="ARBA" id="ARBA00022490"/>
    </source>
</evidence>
<protein>
    <recommendedName>
        <fullName evidence="8">Ribonuclease R</fullName>
        <shortName evidence="8">RNase R</shortName>
        <ecNumber evidence="8">3.1.13.1</ecNumber>
    </recommendedName>
</protein>
<evidence type="ECO:0000256" key="4">
    <source>
        <dbReference type="ARBA" id="ARBA00022722"/>
    </source>
</evidence>
<feature type="domain" description="S1 motif" evidence="9">
    <location>
        <begin position="635"/>
        <end position="716"/>
    </location>
</feature>
<sequence length="717" mass="82180">MAKKRKYISQKNDHKLMEIGRLILRFMNENSTKIYNYKQIADGIDYKNPRQRELVIQALHKLQASERIKETEKGKYIINLNIKGTLTGIIDFNQSGNAYVNVEGLNDDIFIHSKNVKDALQGDKVLIVTYTYKGKKLEGSVLEVLERTRTEFVGTLQVVTHKDFGFVVCDKKTINTDIFIPKGKFGGAEDGDKVIVKMTEWKPGDKNPEGEIIQVLGAPGEHETEIHSILAEYGLPYEFPEEVERDADKIDRSINDEEVAKRWDMRGITTFTIDPKDAKDFDDALSIRKLENGNWEIGVHIADVSHYVVPGTILDDEAYQRATSVYLVDRVVPMLPEVLSNDVCSLRPHEDKFTFSAVFELNDHAEIKKQWFGRTVIHSDRRFTYEEAQERIEGKDGDFKEEILVLDRLAKIMRQQRIKNGAITFDRSEVRFNLDENNEPIGVYFKISKDSNHLIEEFMLLANKKVSEFVSINKKGDITQNTFIYRIHDDPDPAKLESLRDFVSTFGYKMDLANTKKVAESLNRLLHDVKGKGEENMIETLAMRSMSKAVYSTEPIGHYGLGFDYYSHFTSPIRRYPDLIAHRLLQHYLDGGKSPNKADLEEKAKHCSSMERLAADAERDSIKFMQVKFMEKHLGETFNGVISGVAEFGFWVEIPENGAEGLIKLRDLVDDSYMFDAKTHAVYGMKHGKKYQLGDQVQIKVVKANLIQKQLDFKIVD</sequence>
<evidence type="ECO:0000256" key="6">
    <source>
        <dbReference type="ARBA" id="ARBA00022839"/>
    </source>
</evidence>
<dbReference type="EC" id="3.1.13.1" evidence="8"/>
<evidence type="ECO:0000313" key="10">
    <source>
        <dbReference type="EMBL" id="WBV59278.1"/>
    </source>
</evidence>
<name>A0ABY7QJ20_9FLAO</name>
<dbReference type="InterPro" id="IPR022966">
    <property type="entry name" value="RNase_II/R_CS"/>
</dbReference>
<evidence type="ECO:0000256" key="2">
    <source>
        <dbReference type="ARBA" id="ARBA00004496"/>
    </source>
</evidence>
<dbReference type="HAMAP" id="MF_01895">
    <property type="entry name" value="RNase_R"/>
    <property type="match status" value="1"/>
</dbReference>
<gene>
    <name evidence="8 10" type="primary">rnr</name>
    <name evidence="10" type="ORF">PFY12_09425</name>
</gene>
<evidence type="ECO:0000259" key="9">
    <source>
        <dbReference type="PROSITE" id="PS50126"/>
    </source>
</evidence>
<keyword evidence="4 8" id="KW-0540">Nuclease</keyword>
<dbReference type="PROSITE" id="PS50126">
    <property type="entry name" value="S1"/>
    <property type="match status" value="1"/>
</dbReference>
<dbReference type="InterPro" id="IPR012340">
    <property type="entry name" value="NA-bd_OB-fold"/>
</dbReference>
<dbReference type="InterPro" id="IPR011129">
    <property type="entry name" value="CSD"/>
</dbReference>
<dbReference type="Pfam" id="PF17876">
    <property type="entry name" value="CSD2"/>
    <property type="match status" value="1"/>
</dbReference>
<comment type="subcellular location">
    <subcellularLocation>
        <location evidence="2 8">Cytoplasm</location>
    </subcellularLocation>
</comment>
<evidence type="ECO:0000256" key="1">
    <source>
        <dbReference type="ARBA" id="ARBA00001849"/>
    </source>
</evidence>
<evidence type="ECO:0000256" key="8">
    <source>
        <dbReference type="HAMAP-Rule" id="MF_01895"/>
    </source>
</evidence>
<dbReference type="Proteomes" id="UP001210978">
    <property type="component" value="Chromosome"/>
</dbReference>
<dbReference type="Pfam" id="PF08206">
    <property type="entry name" value="OB_RNB"/>
    <property type="match status" value="1"/>
</dbReference>
<dbReference type="InterPro" id="IPR003029">
    <property type="entry name" value="S1_domain"/>
</dbReference>
<reference evidence="10 11" key="1">
    <citation type="submission" date="2023-01" db="EMBL/GenBank/DDBJ databases">
        <title>Complete genome of Chryseobacterium camelliae VAN22-5A.</title>
        <authorList>
            <person name="Zong G."/>
            <person name="Cao G."/>
        </authorList>
    </citation>
    <scope>NUCLEOTIDE SEQUENCE [LARGE SCALE GENOMIC DNA]</scope>
    <source>
        <strain evidence="10 11">VAN22-5A</strain>
    </source>
</reference>
<dbReference type="InterPro" id="IPR004476">
    <property type="entry name" value="RNase_II/RNase_R"/>
</dbReference>
<dbReference type="NCBIfam" id="TIGR02063">
    <property type="entry name" value="RNase_R"/>
    <property type="match status" value="1"/>
</dbReference>
<keyword evidence="6 8" id="KW-0269">Exonuclease</keyword>
<comment type="similarity">
    <text evidence="8">Belongs to the RNR ribonuclease family. RNase R subfamily.</text>
</comment>
<keyword evidence="7 8" id="KW-0694">RNA-binding</keyword>
<dbReference type="SMART" id="SM00316">
    <property type="entry name" value="S1"/>
    <property type="match status" value="1"/>
</dbReference>
<dbReference type="InterPro" id="IPR040476">
    <property type="entry name" value="CSD2"/>
</dbReference>